<reference evidence="7 8" key="1">
    <citation type="submission" date="2023-08" db="EMBL/GenBank/DDBJ databases">
        <title>Whole-genome sequencing of halo(alkali)philic microorganisms from hypersaline lakes.</title>
        <authorList>
            <person name="Sorokin D.Y."/>
            <person name="Abbas B."/>
            <person name="Merkel A.Y."/>
        </authorList>
    </citation>
    <scope>NUCLEOTIDE SEQUENCE [LARGE SCALE GENOMIC DNA]</scope>
    <source>
        <strain evidence="7 8">AB-CW4</strain>
    </source>
</reference>
<dbReference type="Proteomes" id="UP001239019">
    <property type="component" value="Unassembled WGS sequence"/>
</dbReference>
<dbReference type="InterPro" id="IPR007452">
    <property type="entry name" value="TamB_C"/>
</dbReference>
<dbReference type="PANTHER" id="PTHR36985:SF1">
    <property type="entry name" value="TRANSLOCATION AND ASSEMBLY MODULE SUBUNIT TAMB"/>
    <property type="match status" value="1"/>
</dbReference>
<dbReference type="RefSeq" id="WP_306728199.1">
    <property type="nucleotide sequence ID" value="NZ_JAVDDT010000004.1"/>
</dbReference>
<accession>A0ABU0W6P6</accession>
<evidence type="ECO:0000256" key="5">
    <source>
        <dbReference type="SAM" id="Phobius"/>
    </source>
</evidence>
<keyword evidence="8" id="KW-1185">Reference proteome</keyword>
<evidence type="ECO:0000256" key="3">
    <source>
        <dbReference type="ARBA" id="ARBA00022989"/>
    </source>
</evidence>
<organism evidence="7 8">
    <name type="scientific">Natronospira bacteriovora</name>
    <dbReference type="NCBI Taxonomy" id="3069753"/>
    <lineage>
        <taxon>Bacteria</taxon>
        <taxon>Pseudomonadati</taxon>
        <taxon>Pseudomonadota</taxon>
        <taxon>Gammaproteobacteria</taxon>
        <taxon>Natronospirales</taxon>
        <taxon>Natronospiraceae</taxon>
        <taxon>Natronospira</taxon>
    </lineage>
</organism>
<gene>
    <name evidence="7" type="ORF">RBH19_07430</name>
</gene>
<name>A0ABU0W6P6_9GAMM</name>
<evidence type="ECO:0000256" key="1">
    <source>
        <dbReference type="ARBA" id="ARBA00004167"/>
    </source>
</evidence>
<dbReference type="Pfam" id="PF04357">
    <property type="entry name" value="TamB"/>
    <property type="match status" value="1"/>
</dbReference>
<evidence type="ECO:0000259" key="6">
    <source>
        <dbReference type="Pfam" id="PF04357"/>
    </source>
</evidence>
<dbReference type="PANTHER" id="PTHR36985">
    <property type="entry name" value="TRANSLOCATION AND ASSEMBLY MODULE SUBUNIT TAMB"/>
    <property type="match status" value="1"/>
</dbReference>
<protein>
    <submittedName>
        <fullName evidence="7">Translocation/assembly module TamB domain-containing protein</fullName>
    </submittedName>
</protein>
<keyword evidence="3 5" id="KW-1133">Transmembrane helix</keyword>
<comment type="caution">
    <text evidence="7">The sequence shown here is derived from an EMBL/GenBank/DDBJ whole genome shotgun (WGS) entry which is preliminary data.</text>
</comment>
<feature type="transmembrane region" description="Helical" evidence="5">
    <location>
        <begin position="12"/>
        <end position="35"/>
    </location>
</feature>
<evidence type="ECO:0000313" key="7">
    <source>
        <dbReference type="EMBL" id="MDQ2069699.1"/>
    </source>
</evidence>
<evidence type="ECO:0000256" key="2">
    <source>
        <dbReference type="ARBA" id="ARBA00022692"/>
    </source>
</evidence>
<feature type="domain" description="Translocation and assembly module TamB C-terminal" evidence="6">
    <location>
        <begin position="933"/>
        <end position="1267"/>
    </location>
</feature>
<keyword evidence="2 5" id="KW-0812">Transmembrane</keyword>
<proteinExistence type="predicted"/>
<sequence length="1269" mass="139417">MSEQRRKAIGWRGWLVIGSTGLLTAVILALVALLYTEAGLRWAVSQASQFSPGELEIGEIQGSLGGPLRLGDILYREEGLEIEAAELRADWRLGLLLLRTLHVDQLHVEGLRLRLSPDPDATADDEPFRLPEAIELPLRINLTELLLRDARLFVDDELQFELRQLRLDALARGKRLRIDELDLDSPLLLARLEGELEMAGDWPLQLDSDWLLRLPDLPQVEGATRLEGDLQHLRLQQQISRPLVADVSGDIRQALEAPRVQLALRFRELRPSRFLDEAPEGLLAGQFQLSGPLDDLRLRGHVDATDTPWGDLGLRGDVNLPTDLTWLQLRSLQLDHQQHPMRIRAQGRVENPLEDDPLVDLALEWVSLAWPLDIPEYVSEAGELRLQGRQSDYRLELATRFAWLGHHPDIAGPLSGEIHAGLQGGPERADIDDLLLRLDDGAELGFGGAVDWSDRGSFVDGDFRIARLDPGRLAPDWPGELAASGQLLFSWRDGEPRLDLTLAEARGQLLEHPLEGRGRLAYGDEQLEFDDFRLRLGDSQLQADGRLARERESAIRFHLAVEELADWPIDAAGRLTASGALAGTLDALDLELEVEGANLAQESLRLREMALNIKLRDSGRGQSRAELLAEGIEYDDQLVERIHVALDGQQDSHRLLMTVEQELIHFGLSLAGGLDADFRWEGELLDTRLSNALVGDWQQQEASRLVAGPDGGRLDQTCLRTPEHQGSLCFAGDGDAEGHWQADIRARDFPLAMLVNPEAMGVDVTGLFDLGARAHDRGDGIRAEGELEFSPGAIRQAVDGEAMTLMAIDGGRGRFNWTPDSADGDIALDLSDGGHFRLWAELPDGMDGPLQGRLDADIPQLGLLPVLVAEVGRAEGRLTLAVDIDGQLDDPSFTGDVRVHDAILSLPDLGITAEAVNVHVTGGMQTVSMTASAQSGGGQLEFDADLDRLAGDWQGGARLRGEDFLALSTPDARIRINPELEILVSPGNRLDITGDLHIPWASITPGDVRTTIQPSPDEVLVGEVITAAAEDNGWDIYTRVRTSLGDDVSFGGYGLSGRIAGSLVIRDEPGALTRGTGELEILDGHYQAWRQRLQIERGRLFFSDTPVSDPALDIRAVRRPRGVVVGVNIRGTLREPELELFSDPPMQQSEQLSYLLTGQPLTEGREADMDLIREATLALQLAGGAAVGRSVGRRLGVDTVTIETGDTPDDAQVVFGEYLSPRLFISYGIGLFDSVNIFRIRYEISSRWFLEAQTGPRSGADFIYSLERG</sequence>
<evidence type="ECO:0000256" key="4">
    <source>
        <dbReference type="ARBA" id="ARBA00023136"/>
    </source>
</evidence>
<evidence type="ECO:0000313" key="8">
    <source>
        <dbReference type="Proteomes" id="UP001239019"/>
    </source>
</evidence>
<dbReference type="EMBL" id="JAVDDT010000004">
    <property type="protein sequence ID" value="MDQ2069699.1"/>
    <property type="molecule type" value="Genomic_DNA"/>
</dbReference>
<keyword evidence="4 5" id="KW-0472">Membrane</keyword>
<comment type="subcellular location">
    <subcellularLocation>
        <location evidence="1">Membrane</location>
        <topology evidence="1">Single-pass membrane protein</topology>
    </subcellularLocation>
</comment>